<keyword evidence="4" id="KW-0808">Transferase</keyword>
<dbReference type="SUPFAM" id="SSF53756">
    <property type="entry name" value="UDP-Glycosyltransferase/glycogen phosphorylase"/>
    <property type="match status" value="1"/>
</dbReference>
<keyword evidence="3" id="KW-0328">Glycosyltransferase</keyword>
<dbReference type="Pfam" id="PF00534">
    <property type="entry name" value="Glycos_transf_1"/>
    <property type="match status" value="1"/>
</dbReference>
<evidence type="ECO:0000259" key="6">
    <source>
        <dbReference type="Pfam" id="PF08323"/>
    </source>
</evidence>
<evidence type="ECO:0000256" key="2">
    <source>
        <dbReference type="ARBA" id="ARBA00012588"/>
    </source>
</evidence>
<feature type="domain" description="Starch synthase catalytic" evidence="6">
    <location>
        <begin position="2"/>
        <end position="236"/>
    </location>
</feature>
<dbReference type="Pfam" id="PF08323">
    <property type="entry name" value="Glyco_transf_5"/>
    <property type="match status" value="1"/>
</dbReference>
<dbReference type="PANTHER" id="PTHR45825">
    <property type="entry name" value="GRANULE-BOUND STARCH SYNTHASE 1, CHLOROPLASTIC/AMYLOPLASTIC"/>
    <property type="match status" value="1"/>
</dbReference>
<comment type="caution">
    <text evidence="7">The sequence shown here is derived from an EMBL/GenBank/DDBJ whole genome shotgun (WGS) entry which is preliminary data.</text>
</comment>
<keyword evidence="8" id="KW-1185">Reference proteome</keyword>
<name>A0ABX0ISW8_9FLAO</name>
<evidence type="ECO:0000256" key="1">
    <source>
        <dbReference type="ARBA" id="ARBA00001478"/>
    </source>
</evidence>
<reference evidence="7" key="1">
    <citation type="submission" date="2019-05" db="EMBL/GenBank/DDBJ databases">
        <authorList>
            <person name="Lianzixin W."/>
        </authorList>
    </citation>
    <scope>NUCLEOTIDE SEQUENCE</scope>
    <source>
        <strain evidence="7">EC11</strain>
    </source>
</reference>
<dbReference type="Gene3D" id="3.40.50.2000">
    <property type="entry name" value="Glycogen Phosphorylase B"/>
    <property type="match status" value="2"/>
</dbReference>
<dbReference type="InterPro" id="IPR001296">
    <property type="entry name" value="Glyco_trans_1"/>
</dbReference>
<organism evidence="7 8">
    <name type="scientific">Flavobacterium jejuense</name>
    <dbReference type="NCBI Taxonomy" id="1544455"/>
    <lineage>
        <taxon>Bacteria</taxon>
        <taxon>Pseudomonadati</taxon>
        <taxon>Bacteroidota</taxon>
        <taxon>Flavobacteriia</taxon>
        <taxon>Flavobacteriales</taxon>
        <taxon>Flavobacteriaceae</taxon>
        <taxon>Flavobacterium</taxon>
    </lineage>
</organism>
<dbReference type="Proteomes" id="UP000817854">
    <property type="component" value="Unassembled WGS sequence"/>
</dbReference>
<accession>A0ABX0ISW8</accession>
<evidence type="ECO:0000313" key="7">
    <source>
        <dbReference type="EMBL" id="NHN25909.1"/>
    </source>
</evidence>
<sequence>MIIHLASEVTPFYKRGGLGDVLGTLPNYLSDEYPNIVISFYYKNRMIELLNSEVKDKFKIEIQEVDYEFEYYHQKKEDVNYYFINMSDSLLFSDMESRENDSLNNDDDGEKAYKENFPYIIYFYFAKAAIQLIENLELSPEFIFFHDWHVCGCLAFPERIKNLNANSDCISIILIHNYEFQGDILPDLLHHLDEDILIELLPIYKQYGIATFFALAFKNSDYVATVSETYAKELIQGILPHIGLKFLDLIKKKKIYALPNGIDNILWSPKSSPFIKNLYDIGSYQIIKLEAKQELNSELQFHDDGKPIVLLMARLTEQKGINILIDLWGSEKEAMQQIENLLNIGIKLVIYGRPSGGVTGTIHKRLMLAKEMFPDRFNYISHYTEEKAHKLLAASDIILCPSLFEPCGLVQMYALAFGTVPLVRSVGGLRDTIIPYQLNPELSTGFYIDEFSHENLKKTIQEAVFVYQNKKIDWNGIIERGMAKDYSWKSLIHHYYSFFETIRQDSKKNKKVIENEIA</sequence>
<dbReference type="EC" id="2.4.1.21" evidence="2"/>
<evidence type="ECO:0000256" key="4">
    <source>
        <dbReference type="ARBA" id="ARBA00022679"/>
    </source>
</evidence>
<gene>
    <name evidence="7" type="ORF">FIA58_009505</name>
</gene>
<dbReference type="PANTHER" id="PTHR45825:SF11">
    <property type="entry name" value="ALPHA AMYLASE DOMAIN-CONTAINING PROTEIN"/>
    <property type="match status" value="1"/>
</dbReference>
<evidence type="ECO:0000259" key="5">
    <source>
        <dbReference type="Pfam" id="PF00534"/>
    </source>
</evidence>
<protein>
    <recommendedName>
        <fullName evidence="2">starch synthase</fullName>
        <ecNumber evidence="2">2.4.1.21</ecNumber>
    </recommendedName>
</protein>
<evidence type="ECO:0000313" key="8">
    <source>
        <dbReference type="Proteomes" id="UP000817854"/>
    </source>
</evidence>
<proteinExistence type="predicted"/>
<dbReference type="InterPro" id="IPR013534">
    <property type="entry name" value="Starch_synth_cat_dom"/>
</dbReference>
<evidence type="ECO:0000256" key="3">
    <source>
        <dbReference type="ARBA" id="ARBA00022676"/>
    </source>
</evidence>
<dbReference type="EMBL" id="VEVQ02000005">
    <property type="protein sequence ID" value="NHN25909.1"/>
    <property type="molecule type" value="Genomic_DNA"/>
</dbReference>
<reference evidence="7" key="2">
    <citation type="submission" date="2020-02" db="EMBL/GenBank/DDBJ databases">
        <title>Flavobacterium profundi sp. nov., isolated from a deep-sea seamount.</title>
        <authorList>
            <person name="Zhang D.-C."/>
        </authorList>
    </citation>
    <scope>NUCLEOTIDE SEQUENCE</scope>
    <source>
        <strain evidence="7">EC11</strain>
    </source>
</reference>
<dbReference type="RefSeq" id="WP_140962246.1">
    <property type="nucleotide sequence ID" value="NZ_VEVQ02000005.1"/>
</dbReference>
<comment type="catalytic activity">
    <reaction evidence="1">
        <text>[(1-&gt;4)-alpha-D-glucosyl](n) + ADP-alpha-D-glucose = [(1-&gt;4)-alpha-D-glucosyl](n+1) + ADP + H(+)</text>
        <dbReference type="Rhea" id="RHEA:18189"/>
        <dbReference type="Rhea" id="RHEA-COMP:9584"/>
        <dbReference type="Rhea" id="RHEA-COMP:9587"/>
        <dbReference type="ChEBI" id="CHEBI:15378"/>
        <dbReference type="ChEBI" id="CHEBI:15444"/>
        <dbReference type="ChEBI" id="CHEBI:57498"/>
        <dbReference type="ChEBI" id="CHEBI:456216"/>
        <dbReference type="EC" id="2.4.1.21"/>
    </reaction>
</comment>
<feature type="domain" description="Glycosyl transferase family 1" evidence="5">
    <location>
        <begin position="300"/>
        <end position="463"/>
    </location>
</feature>